<dbReference type="Gramene" id="AET7Gv21013100.31">
    <property type="protein sequence ID" value="AET7Gv21013100.31"/>
    <property type="gene ID" value="AET7Gv21013100"/>
</dbReference>
<proteinExistence type="predicted"/>
<dbReference type="EnsemblPlants" id="AET7Gv21013100.31">
    <property type="protein sequence ID" value="AET7Gv21013100.31"/>
    <property type="gene ID" value="AET7Gv21013100"/>
</dbReference>
<reference evidence="2" key="1">
    <citation type="journal article" date="2014" name="Science">
        <title>Ancient hybridizations among the ancestral genomes of bread wheat.</title>
        <authorList>
            <consortium name="International Wheat Genome Sequencing Consortium,"/>
            <person name="Marcussen T."/>
            <person name="Sandve S.R."/>
            <person name="Heier L."/>
            <person name="Spannagl M."/>
            <person name="Pfeifer M."/>
            <person name="Jakobsen K.S."/>
            <person name="Wulff B.B."/>
            <person name="Steuernagel B."/>
            <person name="Mayer K.F."/>
            <person name="Olsen O.A."/>
        </authorList>
    </citation>
    <scope>NUCLEOTIDE SEQUENCE [LARGE SCALE GENOMIC DNA]</scope>
    <source>
        <strain evidence="2">cv. AL8/78</strain>
    </source>
</reference>
<dbReference type="EnsemblPlants" id="AET7Gv21013100.22">
    <property type="protein sequence ID" value="AET7Gv21013100.22"/>
    <property type="gene ID" value="AET7Gv21013100"/>
</dbReference>
<accession>A0A453SNB2</accession>
<reference evidence="2" key="2">
    <citation type="journal article" date="2017" name="Nat. Plants">
        <title>The Aegilops tauschii genome reveals multiple impacts of transposons.</title>
        <authorList>
            <person name="Zhao G."/>
            <person name="Zou C."/>
            <person name="Li K."/>
            <person name="Wang K."/>
            <person name="Li T."/>
            <person name="Gao L."/>
            <person name="Zhang X."/>
            <person name="Wang H."/>
            <person name="Yang Z."/>
            <person name="Liu X."/>
            <person name="Jiang W."/>
            <person name="Mao L."/>
            <person name="Kong X."/>
            <person name="Jiao Y."/>
            <person name="Jia J."/>
        </authorList>
    </citation>
    <scope>NUCLEOTIDE SEQUENCE [LARGE SCALE GENOMIC DNA]</scope>
    <source>
        <strain evidence="2">cv. AL8/78</strain>
    </source>
</reference>
<protein>
    <submittedName>
        <fullName evidence="1">Uncharacterized protein</fullName>
    </submittedName>
</protein>
<reference evidence="1" key="4">
    <citation type="submission" date="2019-03" db="UniProtKB">
        <authorList>
            <consortium name="EnsemblPlants"/>
        </authorList>
    </citation>
    <scope>IDENTIFICATION</scope>
</reference>
<evidence type="ECO:0000313" key="2">
    <source>
        <dbReference type="Proteomes" id="UP000015105"/>
    </source>
</evidence>
<keyword evidence="2" id="KW-1185">Reference proteome</keyword>
<dbReference type="Gramene" id="AET7Gv21013100.22">
    <property type="protein sequence ID" value="AET7Gv21013100.22"/>
    <property type="gene ID" value="AET7Gv21013100"/>
</dbReference>
<sequence>MSKVCPGSIWNEDILLWHQKILDDIPVYNRELSGYLVPLFMSTWENERAHLPILKDGYERTKIILGQLLTFKSNESEDNMSAGVLEFISCIRKIQCKTGLACYF</sequence>
<dbReference type="EnsemblPlants" id="AET7Gv21013100.28">
    <property type="protein sequence ID" value="AET7Gv21013100.28"/>
    <property type="gene ID" value="AET7Gv21013100"/>
</dbReference>
<dbReference type="AlphaFoldDB" id="A0A453SNB2"/>
<evidence type="ECO:0000313" key="1">
    <source>
        <dbReference type="EnsemblPlants" id="AET7Gv21013100.21"/>
    </source>
</evidence>
<dbReference type="Proteomes" id="UP000015105">
    <property type="component" value="Chromosome 7D"/>
</dbReference>
<dbReference type="Gramene" id="AET7Gv21013100.21">
    <property type="protein sequence ID" value="AET7Gv21013100.21"/>
    <property type="gene ID" value="AET7Gv21013100"/>
</dbReference>
<name>A0A453SNB2_AEGTS</name>
<reference evidence="1" key="5">
    <citation type="journal article" date="2021" name="G3 (Bethesda)">
        <title>Aegilops tauschii genome assembly Aet v5.0 features greater sequence contiguity and improved annotation.</title>
        <authorList>
            <person name="Wang L."/>
            <person name="Zhu T."/>
            <person name="Rodriguez J.C."/>
            <person name="Deal K.R."/>
            <person name="Dubcovsky J."/>
            <person name="McGuire P.E."/>
            <person name="Lux T."/>
            <person name="Spannagl M."/>
            <person name="Mayer K.F.X."/>
            <person name="Baldrich P."/>
            <person name="Meyers B.C."/>
            <person name="Huo N."/>
            <person name="Gu Y.Q."/>
            <person name="Zhou H."/>
            <person name="Devos K.M."/>
            <person name="Bennetzen J.L."/>
            <person name="Unver T."/>
            <person name="Budak H."/>
            <person name="Gulick P.J."/>
            <person name="Galiba G."/>
            <person name="Kalapos B."/>
            <person name="Nelson D.R."/>
            <person name="Li P."/>
            <person name="You F.M."/>
            <person name="Luo M.C."/>
            <person name="Dvorak J."/>
        </authorList>
    </citation>
    <scope>NUCLEOTIDE SEQUENCE [LARGE SCALE GENOMIC DNA]</scope>
    <source>
        <strain evidence="1">cv. AL8/78</strain>
    </source>
</reference>
<dbReference type="EnsemblPlants" id="AET7Gv21013100.21">
    <property type="protein sequence ID" value="AET7Gv21013100.21"/>
    <property type="gene ID" value="AET7Gv21013100"/>
</dbReference>
<reference evidence="1" key="3">
    <citation type="journal article" date="2017" name="Nature">
        <title>Genome sequence of the progenitor of the wheat D genome Aegilops tauschii.</title>
        <authorList>
            <person name="Luo M.C."/>
            <person name="Gu Y.Q."/>
            <person name="Puiu D."/>
            <person name="Wang H."/>
            <person name="Twardziok S.O."/>
            <person name="Deal K.R."/>
            <person name="Huo N."/>
            <person name="Zhu T."/>
            <person name="Wang L."/>
            <person name="Wang Y."/>
            <person name="McGuire P.E."/>
            <person name="Liu S."/>
            <person name="Long H."/>
            <person name="Ramasamy R.K."/>
            <person name="Rodriguez J.C."/>
            <person name="Van S.L."/>
            <person name="Yuan L."/>
            <person name="Wang Z."/>
            <person name="Xia Z."/>
            <person name="Xiao L."/>
            <person name="Anderson O.D."/>
            <person name="Ouyang S."/>
            <person name="Liang Y."/>
            <person name="Zimin A.V."/>
            <person name="Pertea G."/>
            <person name="Qi P."/>
            <person name="Bennetzen J.L."/>
            <person name="Dai X."/>
            <person name="Dawson M.W."/>
            <person name="Muller H.G."/>
            <person name="Kugler K."/>
            <person name="Rivarola-Duarte L."/>
            <person name="Spannagl M."/>
            <person name="Mayer K.F.X."/>
            <person name="Lu F.H."/>
            <person name="Bevan M.W."/>
            <person name="Leroy P."/>
            <person name="Li P."/>
            <person name="You F.M."/>
            <person name="Sun Q."/>
            <person name="Liu Z."/>
            <person name="Lyons E."/>
            <person name="Wicker T."/>
            <person name="Salzberg S.L."/>
            <person name="Devos K.M."/>
            <person name="Dvorak J."/>
        </authorList>
    </citation>
    <scope>NUCLEOTIDE SEQUENCE [LARGE SCALE GENOMIC DNA]</scope>
    <source>
        <strain evidence="1">cv. AL8/78</strain>
    </source>
</reference>
<organism evidence="1 2">
    <name type="scientific">Aegilops tauschii subsp. strangulata</name>
    <name type="common">Goatgrass</name>
    <dbReference type="NCBI Taxonomy" id="200361"/>
    <lineage>
        <taxon>Eukaryota</taxon>
        <taxon>Viridiplantae</taxon>
        <taxon>Streptophyta</taxon>
        <taxon>Embryophyta</taxon>
        <taxon>Tracheophyta</taxon>
        <taxon>Spermatophyta</taxon>
        <taxon>Magnoliopsida</taxon>
        <taxon>Liliopsida</taxon>
        <taxon>Poales</taxon>
        <taxon>Poaceae</taxon>
        <taxon>BOP clade</taxon>
        <taxon>Pooideae</taxon>
        <taxon>Triticodae</taxon>
        <taxon>Triticeae</taxon>
        <taxon>Triticinae</taxon>
        <taxon>Aegilops</taxon>
    </lineage>
</organism>
<dbReference type="Gramene" id="AET7Gv21013100.28">
    <property type="protein sequence ID" value="AET7Gv21013100.28"/>
    <property type="gene ID" value="AET7Gv21013100"/>
</dbReference>